<dbReference type="InterPro" id="IPR015943">
    <property type="entry name" value="WD40/YVTN_repeat-like_dom_sf"/>
</dbReference>
<feature type="repeat" description="WD" evidence="3">
    <location>
        <begin position="782"/>
        <end position="823"/>
    </location>
</feature>
<dbReference type="PANTHER" id="PTHR19879">
    <property type="entry name" value="TRANSCRIPTION INITIATION FACTOR TFIID"/>
    <property type="match status" value="1"/>
</dbReference>
<evidence type="ECO:0000313" key="7">
    <source>
        <dbReference type="Proteomes" id="UP000325211"/>
    </source>
</evidence>
<dbReference type="InterPro" id="IPR027417">
    <property type="entry name" value="P-loop_NTPase"/>
</dbReference>
<feature type="repeat" description="WD" evidence="3">
    <location>
        <begin position="1244"/>
        <end position="1285"/>
    </location>
</feature>
<feature type="repeat" description="WD" evidence="3">
    <location>
        <begin position="949"/>
        <end position="990"/>
    </location>
</feature>
<feature type="repeat" description="WD" evidence="3">
    <location>
        <begin position="907"/>
        <end position="948"/>
    </location>
</feature>
<dbReference type="Gene3D" id="2.40.10.120">
    <property type="match status" value="1"/>
</dbReference>
<dbReference type="InterPro" id="IPR009003">
    <property type="entry name" value="Peptidase_S1_PA"/>
</dbReference>
<dbReference type="Pfam" id="PF00400">
    <property type="entry name" value="WD40"/>
    <property type="match status" value="9"/>
</dbReference>
<gene>
    <name evidence="6" type="ORF">DEJ50_00255</name>
</gene>
<dbReference type="Gene3D" id="3.40.50.300">
    <property type="entry name" value="P-loop containing nucleotide triphosphate hydrolases"/>
    <property type="match status" value="1"/>
</dbReference>
<feature type="compositionally biased region" description="Low complexity" evidence="4">
    <location>
        <begin position="554"/>
        <end position="564"/>
    </location>
</feature>
<dbReference type="PROSITE" id="PS50294">
    <property type="entry name" value="WD_REPEATS_REGION"/>
    <property type="match status" value="13"/>
</dbReference>
<evidence type="ECO:0000313" key="6">
    <source>
        <dbReference type="EMBL" id="QES46522.1"/>
    </source>
</evidence>
<dbReference type="Proteomes" id="UP000325211">
    <property type="component" value="Chromosome"/>
</dbReference>
<dbReference type="InterPro" id="IPR020472">
    <property type="entry name" value="WD40_PAC1"/>
</dbReference>
<keyword evidence="2" id="KW-0677">Repeat</keyword>
<dbReference type="InterPro" id="IPR001680">
    <property type="entry name" value="WD40_rpt"/>
</dbReference>
<feature type="repeat" description="WD" evidence="3">
    <location>
        <begin position="866"/>
        <end position="906"/>
    </location>
</feature>
<evidence type="ECO:0000256" key="4">
    <source>
        <dbReference type="SAM" id="MobiDB-lite"/>
    </source>
</evidence>
<dbReference type="Pfam" id="PF20703">
    <property type="entry name" value="nSTAND1"/>
    <property type="match status" value="1"/>
</dbReference>
<organism evidence="6 7">
    <name type="scientific">Streptomyces venezuelae</name>
    <dbReference type="NCBI Taxonomy" id="54571"/>
    <lineage>
        <taxon>Bacteria</taxon>
        <taxon>Bacillati</taxon>
        <taxon>Actinomycetota</taxon>
        <taxon>Actinomycetes</taxon>
        <taxon>Kitasatosporales</taxon>
        <taxon>Streptomycetaceae</taxon>
        <taxon>Streptomyces</taxon>
    </lineage>
</organism>
<feature type="repeat" description="WD" evidence="3">
    <location>
        <begin position="1328"/>
        <end position="1359"/>
    </location>
</feature>
<dbReference type="SUPFAM" id="SSF50978">
    <property type="entry name" value="WD40 repeat-like"/>
    <property type="match status" value="2"/>
</dbReference>
<dbReference type="PROSITE" id="PS50082">
    <property type="entry name" value="WD_REPEATS_2"/>
    <property type="match status" value="13"/>
</dbReference>
<dbReference type="PRINTS" id="PR00320">
    <property type="entry name" value="GPROTEINBRPT"/>
</dbReference>
<feature type="region of interest" description="Disordered" evidence="4">
    <location>
        <begin position="544"/>
        <end position="571"/>
    </location>
</feature>
<dbReference type="Pfam" id="PF25173">
    <property type="entry name" value="Beta-prop_WDR3_1st"/>
    <property type="match status" value="1"/>
</dbReference>
<accession>A0A5P2CUB0</accession>
<feature type="repeat" description="WD" evidence="3">
    <location>
        <begin position="1160"/>
        <end position="1201"/>
    </location>
</feature>
<evidence type="ECO:0000256" key="3">
    <source>
        <dbReference type="PROSITE-ProRule" id="PRU00221"/>
    </source>
</evidence>
<evidence type="ECO:0000259" key="5">
    <source>
        <dbReference type="Pfam" id="PF20703"/>
    </source>
</evidence>
<keyword evidence="1 3" id="KW-0853">WD repeat</keyword>
<evidence type="ECO:0000256" key="1">
    <source>
        <dbReference type="ARBA" id="ARBA00022574"/>
    </source>
</evidence>
<sequence>MASSGNGAEDGTPSDLPTAVAQILGADGEVAGAGFLVTQDVLVTCAHVVRAAGSGPGDWLRVTFPRVAGADGLEGRVEEWHAPEVEDVAFIRLRETPPSTRVLSLGSAEGCGGHRVRSFGFPAQAQQDGHLGFGTVGDLLPASQSANTLLQLTEANDLTTGFSGGPVLDEMTGLVVGMVTEITAPDVFARGQNIAYATPTEVLREIRPEMAAQDVCPYRGLQPFTAEHAQWFRGRGEAVRHVLANLASGRRLTLLLGPSGSGKSSLVQAGVLQALSEGQVPGSDRWLPVLARPRQDLPTEIERAGLPGAASVGICAAVADKLASEPEHQRVLLVIDQFEELLVPGADGRPRDFLAVIDDMTAAAGEHGPLSLILVMRDDFYHQLAALAPKLLAAATPGLLNVPGELSTDDLHAIIVEPARAVGLRFQPGLPEQIISDILASSPEGTAHRQAPVTVLPLLELALDQLWRRRKDGFLTHEAYRRIGGVTGSLTTWCDSALGQLSAGQQDIARRVLTSLVRPADRSRRIPPVRAQVPLDELRNLAVGPDRLPDRLPDGLPDTSPDGSPDGDADADADAVIATLARHRIITTQRFRDPQHPDAPAGEPVAELIHDALIRDWGALREWVRLDHEFLAWLDRTRVRQARWAERRDPGDLLAGTALAEGVDWSRSRQWGLPDDIAAFVSASRERQEAVARRRKRLITVLATLLVLALLAGAGALWQWRTAVEQRQAALSRQLAAQSDTISKTNPELASLLAVQADRTSPTSEALHSLRTAASLPLQRRLSGHDQAVDAVAFSPDGKTLATGSFDNTARLWDVATGKTRHTLKGHTDQVYTVAFSPDGSLLATGGRDADVWLWKVATGERFATLSGHESGVTSVAFAPDGKTLAASSHDTVHLWDLEARKAGAVLRGHTNLVTSVAFSRDGKTLATGSGDNTARLWDVETGGTRRILDQHAAPVNAVAFRPDGKALATAFNDAVVLVWDVDTGKSGPEIVTVTESVVFSPDGRTLATGGSGYQGDYSVTLWDPSTAAPISSLTGHSDQVLRTAFSPDGKTLASVGRDHTVRLWDVNRTQAGTTLTGHTDLVSSVAFSRDGKTVSTGSADHTARLWDVGTGKSRPPLRGHSDQVSAVTFSPDGATLATAGFDATARLWDVEKGTTRHILEGHEGTVNGVAFSPDGETVATAGSDRTVRLWDAETGTIRRILQGHTDHVLAVAYSPDGKKLASGGYDYTARLWDVDTGRPLHTLRGHNGRVRSVAFSPDGKTLATGSGDQTARLWDTDRGKTRTTLLGHTQEVYSVAFHPRDSVLATASSDHTARLWDSRSGKATFTLTGHTLPVAGVAFSPDGHRLATAGLDFTARLWAVDLPRPAAAIEKICRAVNRDLTSQERAAYLPGPSEGSVCPLRH</sequence>
<dbReference type="InterPro" id="IPR049052">
    <property type="entry name" value="nSTAND1"/>
</dbReference>
<dbReference type="Gene3D" id="2.130.10.10">
    <property type="entry name" value="YVTN repeat-like/Quinoprotein amine dehydrogenase"/>
    <property type="match status" value="5"/>
</dbReference>
<feature type="repeat" description="WD" evidence="3">
    <location>
        <begin position="1034"/>
        <end position="1075"/>
    </location>
</feature>
<feature type="repeat" description="WD" evidence="3">
    <location>
        <begin position="1202"/>
        <end position="1243"/>
    </location>
</feature>
<dbReference type="CDD" id="cd00200">
    <property type="entry name" value="WD40"/>
    <property type="match status" value="2"/>
</dbReference>
<feature type="repeat" description="WD" evidence="3">
    <location>
        <begin position="1286"/>
        <end position="1327"/>
    </location>
</feature>
<dbReference type="InterPro" id="IPR036322">
    <property type="entry name" value="WD40_repeat_dom_sf"/>
</dbReference>
<reference evidence="6 7" key="1">
    <citation type="submission" date="2018-05" db="EMBL/GenBank/DDBJ databases">
        <title>Streptomyces venezuelae.</title>
        <authorList>
            <person name="Kim W."/>
            <person name="Lee N."/>
            <person name="Cho B.-K."/>
        </authorList>
    </citation>
    <scope>NUCLEOTIDE SEQUENCE [LARGE SCALE GENOMIC DNA]</scope>
    <source>
        <strain evidence="6 7">ATCC 21782</strain>
    </source>
</reference>
<proteinExistence type="predicted"/>
<dbReference type="OrthoDB" id="134501at2"/>
<protein>
    <recommendedName>
        <fullName evidence="5">Novel STAND NTPase 1 domain-containing protein</fullName>
    </recommendedName>
</protein>
<feature type="repeat" description="WD" evidence="3">
    <location>
        <begin position="1076"/>
        <end position="1117"/>
    </location>
</feature>
<feature type="repeat" description="WD" evidence="3">
    <location>
        <begin position="824"/>
        <end position="865"/>
    </location>
</feature>
<dbReference type="PROSITE" id="PS00678">
    <property type="entry name" value="WD_REPEATS_1"/>
    <property type="match status" value="10"/>
</dbReference>
<dbReference type="EMBL" id="CP029190">
    <property type="protein sequence ID" value="QES46522.1"/>
    <property type="molecule type" value="Genomic_DNA"/>
</dbReference>
<dbReference type="RefSeq" id="WP_150205358.1">
    <property type="nucleotide sequence ID" value="NZ_CP029190.1"/>
</dbReference>
<feature type="repeat" description="WD" evidence="3">
    <location>
        <begin position="1118"/>
        <end position="1159"/>
    </location>
</feature>
<dbReference type="SUPFAM" id="SSF52540">
    <property type="entry name" value="P-loop containing nucleoside triphosphate hydrolases"/>
    <property type="match status" value="1"/>
</dbReference>
<dbReference type="PANTHER" id="PTHR19879:SF9">
    <property type="entry name" value="TRANSCRIPTION INITIATION FACTOR TFIID SUBUNIT 5"/>
    <property type="match status" value="1"/>
</dbReference>
<name>A0A5P2CUB0_STRVZ</name>
<feature type="domain" description="Novel STAND NTPase 1" evidence="5">
    <location>
        <begin position="217"/>
        <end position="648"/>
    </location>
</feature>
<dbReference type="SMART" id="SM00320">
    <property type="entry name" value="WD40"/>
    <property type="match status" value="14"/>
</dbReference>
<dbReference type="Pfam" id="PF13365">
    <property type="entry name" value="Trypsin_2"/>
    <property type="match status" value="1"/>
</dbReference>
<dbReference type="SUPFAM" id="SSF50494">
    <property type="entry name" value="Trypsin-like serine proteases"/>
    <property type="match status" value="1"/>
</dbReference>
<evidence type="ECO:0000256" key="2">
    <source>
        <dbReference type="ARBA" id="ARBA00022737"/>
    </source>
</evidence>
<dbReference type="InterPro" id="IPR019775">
    <property type="entry name" value="WD40_repeat_CS"/>
</dbReference>